<dbReference type="Proteomes" id="UP000583454">
    <property type="component" value="Unassembled WGS sequence"/>
</dbReference>
<evidence type="ECO:0000256" key="2">
    <source>
        <dbReference type="SAM" id="SignalP"/>
    </source>
</evidence>
<dbReference type="RefSeq" id="WP_183571167.1">
    <property type="nucleotide sequence ID" value="NZ_JACHOP010000015.1"/>
</dbReference>
<feature type="signal peptide" evidence="2">
    <location>
        <begin position="1"/>
        <end position="24"/>
    </location>
</feature>
<dbReference type="AlphaFoldDB" id="A0A840ZNW0"/>
<keyword evidence="2" id="KW-0732">Signal</keyword>
<evidence type="ECO:0000313" key="4">
    <source>
        <dbReference type="Proteomes" id="UP000583454"/>
    </source>
</evidence>
<keyword evidence="4" id="KW-1185">Reference proteome</keyword>
<organism evidence="3 4">
    <name type="scientific">Methylorubrum rhodinum</name>
    <dbReference type="NCBI Taxonomy" id="29428"/>
    <lineage>
        <taxon>Bacteria</taxon>
        <taxon>Pseudomonadati</taxon>
        <taxon>Pseudomonadota</taxon>
        <taxon>Alphaproteobacteria</taxon>
        <taxon>Hyphomicrobiales</taxon>
        <taxon>Methylobacteriaceae</taxon>
        <taxon>Methylorubrum</taxon>
    </lineage>
</organism>
<feature type="region of interest" description="Disordered" evidence="1">
    <location>
        <begin position="52"/>
        <end position="77"/>
    </location>
</feature>
<dbReference type="EMBL" id="JACHOP010000015">
    <property type="protein sequence ID" value="MBB5758591.1"/>
    <property type="molecule type" value="Genomic_DNA"/>
</dbReference>
<proteinExistence type="predicted"/>
<evidence type="ECO:0000313" key="3">
    <source>
        <dbReference type="EMBL" id="MBB5758591.1"/>
    </source>
</evidence>
<reference evidence="3 4" key="1">
    <citation type="submission" date="2020-08" db="EMBL/GenBank/DDBJ databases">
        <title>Genomic Encyclopedia of Type Strains, Phase IV (KMG-IV): sequencing the most valuable type-strain genomes for metagenomic binning, comparative biology and taxonomic classification.</title>
        <authorList>
            <person name="Goeker M."/>
        </authorList>
    </citation>
    <scope>NUCLEOTIDE SEQUENCE [LARGE SCALE GENOMIC DNA]</scope>
    <source>
        <strain evidence="3 4">DSM 2163</strain>
    </source>
</reference>
<protein>
    <submittedName>
        <fullName evidence="3">Uncharacterized protein</fullName>
    </submittedName>
</protein>
<name>A0A840ZNW0_9HYPH</name>
<sequence>MKSKMIPVFAGIAMLAGLPGYALAGWMDNVPPRFRPGAHQTAPRNLETPDAVRTTGAVNVAPGRPATRQPARPGAHF</sequence>
<comment type="caution">
    <text evidence="3">The sequence shown here is derived from an EMBL/GenBank/DDBJ whole genome shotgun (WGS) entry which is preliminary data.</text>
</comment>
<evidence type="ECO:0000256" key="1">
    <source>
        <dbReference type="SAM" id="MobiDB-lite"/>
    </source>
</evidence>
<gene>
    <name evidence="3" type="ORF">HNR00_003314</name>
</gene>
<accession>A0A840ZNW0</accession>
<feature type="chain" id="PRO_5032759124" evidence="2">
    <location>
        <begin position="25"/>
        <end position="77"/>
    </location>
</feature>